<feature type="chain" id="PRO_5042271364" description="DUF5648 domain-containing protein" evidence="1">
    <location>
        <begin position="22"/>
        <end position="187"/>
    </location>
</feature>
<keyword evidence="1" id="KW-0732">Signal</keyword>
<feature type="signal peptide" evidence="1">
    <location>
        <begin position="1"/>
        <end position="21"/>
    </location>
</feature>
<evidence type="ECO:0000256" key="1">
    <source>
        <dbReference type="SAM" id="SignalP"/>
    </source>
</evidence>
<dbReference type="AlphaFoldDB" id="A0AAD7HLG7"/>
<organism evidence="3 4">
    <name type="scientific">Mycena metata</name>
    <dbReference type="NCBI Taxonomy" id="1033252"/>
    <lineage>
        <taxon>Eukaryota</taxon>
        <taxon>Fungi</taxon>
        <taxon>Dikarya</taxon>
        <taxon>Basidiomycota</taxon>
        <taxon>Agaricomycotina</taxon>
        <taxon>Agaricomycetes</taxon>
        <taxon>Agaricomycetidae</taxon>
        <taxon>Agaricales</taxon>
        <taxon>Marasmiineae</taxon>
        <taxon>Mycenaceae</taxon>
        <taxon>Mycena</taxon>
    </lineage>
</organism>
<dbReference type="Pfam" id="PF18885">
    <property type="entry name" value="DUF5648"/>
    <property type="match status" value="1"/>
</dbReference>
<feature type="domain" description="DUF5648" evidence="2">
    <location>
        <begin position="42"/>
        <end position="179"/>
    </location>
</feature>
<gene>
    <name evidence="3" type="ORF">B0H16DRAFT_1473241</name>
</gene>
<evidence type="ECO:0000259" key="2">
    <source>
        <dbReference type="Pfam" id="PF18885"/>
    </source>
</evidence>
<protein>
    <recommendedName>
        <fullName evidence="2">DUF5648 domain-containing protein</fullName>
    </recommendedName>
</protein>
<proteinExistence type="predicted"/>
<comment type="caution">
    <text evidence="3">The sequence shown here is derived from an EMBL/GenBank/DDBJ whole genome shotgun (WGS) entry which is preliminary data.</text>
</comment>
<sequence length="187" mass="20225">MKNILSVIFVLIAGAISTLDAKPAPGVTRTTETCGDPTLAVPFYRLFNPSIAHHLYCTGLANIQAVVGPTWPYQALAAFVFLTQEESTVPLHQMVNPTTGDRIYTTNATEVTALQQTGYGVAALEPGYFIYPTQICGSVPFYRLSKVAIHDHFFTASETERIAAIDSQGYADEGIAGYVFAPEPTQC</sequence>
<dbReference type="InterPro" id="IPR043708">
    <property type="entry name" value="DUF5648"/>
</dbReference>
<keyword evidence="4" id="KW-1185">Reference proteome</keyword>
<name>A0AAD7HLG7_9AGAR</name>
<evidence type="ECO:0000313" key="4">
    <source>
        <dbReference type="Proteomes" id="UP001215598"/>
    </source>
</evidence>
<dbReference type="EMBL" id="JARKIB010000217">
    <property type="protein sequence ID" value="KAJ7722717.1"/>
    <property type="molecule type" value="Genomic_DNA"/>
</dbReference>
<reference evidence="3" key="1">
    <citation type="submission" date="2023-03" db="EMBL/GenBank/DDBJ databases">
        <title>Massive genome expansion in bonnet fungi (Mycena s.s.) driven by repeated elements and novel gene families across ecological guilds.</title>
        <authorList>
            <consortium name="Lawrence Berkeley National Laboratory"/>
            <person name="Harder C.B."/>
            <person name="Miyauchi S."/>
            <person name="Viragh M."/>
            <person name="Kuo A."/>
            <person name="Thoen E."/>
            <person name="Andreopoulos B."/>
            <person name="Lu D."/>
            <person name="Skrede I."/>
            <person name="Drula E."/>
            <person name="Henrissat B."/>
            <person name="Morin E."/>
            <person name="Kohler A."/>
            <person name="Barry K."/>
            <person name="LaButti K."/>
            <person name="Morin E."/>
            <person name="Salamov A."/>
            <person name="Lipzen A."/>
            <person name="Mereny Z."/>
            <person name="Hegedus B."/>
            <person name="Baldrian P."/>
            <person name="Stursova M."/>
            <person name="Weitz H."/>
            <person name="Taylor A."/>
            <person name="Grigoriev I.V."/>
            <person name="Nagy L.G."/>
            <person name="Martin F."/>
            <person name="Kauserud H."/>
        </authorList>
    </citation>
    <scope>NUCLEOTIDE SEQUENCE</scope>
    <source>
        <strain evidence="3">CBHHK182m</strain>
    </source>
</reference>
<evidence type="ECO:0000313" key="3">
    <source>
        <dbReference type="EMBL" id="KAJ7722717.1"/>
    </source>
</evidence>
<accession>A0AAD7HLG7</accession>
<dbReference type="Proteomes" id="UP001215598">
    <property type="component" value="Unassembled WGS sequence"/>
</dbReference>